<organism evidence="5">
    <name type="scientific">Arion vulgaris</name>
    <dbReference type="NCBI Taxonomy" id="1028688"/>
    <lineage>
        <taxon>Eukaryota</taxon>
        <taxon>Metazoa</taxon>
        <taxon>Spiralia</taxon>
        <taxon>Lophotrochozoa</taxon>
        <taxon>Mollusca</taxon>
        <taxon>Gastropoda</taxon>
        <taxon>Heterobranchia</taxon>
        <taxon>Euthyneura</taxon>
        <taxon>Panpulmonata</taxon>
        <taxon>Eupulmonata</taxon>
        <taxon>Stylommatophora</taxon>
        <taxon>Helicina</taxon>
        <taxon>Arionoidea</taxon>
        <taxon>Arionidae</taxon>
        <taxon>Arion</taxon>
    </lineage>
</organism>
<dbReference type="SMART" id="SM00674">
    <property type="entry name" value="CENPB"/>
    <property type="match status" value="1"/>
</dbReference>
<dbReference type="InterPro" id="IPR004875">
    <property type="entry name" value="DDE_SF_endonuclease_dom"/>
</dbReference>
<evidence type="ECO:0000256" key="3">
    <source>
        <dbReference type="SAM" id="MobiDB-lite"/>
    </source>
</evidence>
<dbReference type="PANTHER" id="PTHR19303">
    <property type="entry name" value="TRANSPOSON"/>
    <property type="match status" value="1"/>
</dbReference>
<comment type="similarity">
    <text evidence="1">Belongs to the tigger transposable element derived protein family.</text>
</comment>
<dbReference type="Gene3D" id="1.10.10.10">
    <property type="entry name" value="Winged helix-like DNA-binding domain superfamily/Winged helix DNA-binding domain"/>
    <property type="match status" value="1"/>
</dbReference>
<proteinExistence type="inferred from homology"/>
<dbReference type="InterPro" id="IPR009057">
    <property type="entry name" value="Homeodomain-like_sf"/>
</dbReference>
<accession>A0A0B7BST1</accession>
<dbReference type="InterPro" id="IPR006600">
    <property type="entry name" value="HTH_CenpB_DNA-bd_dom"/>
</dbReference>
<dbReference type="Gene3D" id="3.30.420.10">
    <property type="entry name" value="Ribonuclease H-like superfamily/Ribonuclease H"/>
    <property type="match status" value="1"/>
</dbReference>
<evidence type="ECO:0000313" key="8">
    <source>
        <dbReference type="EMBL" id="CEK96036.1"/>
    </source>
</evidence>
<evidence type="ECO:0000313" key="7">
    <source>
        <dbReference type="EMBL" id="CEK96035.1"/>
    </source>
</evidence>
<dbReference type="Pfam" id="PF03221">
    <property type="entry name" value="HTH_Tnp_Tc5"/>
    <property type="match status" value="1"/>
</dbReference>
<evidence type="ECO:0000256" key="2">
    <source>
        <dbReference type="ARBA" id="ARBA00023125"/>
    </source>
</evidence>
<dbReference type="AlphaFoldDB" id="A0A0B7BST1"/>
<dbReference type="PANTHER" id="PTHR19303:SF73">
    <property type="entry name" value="PROTEIN PDC2"/>
    <property type="match status" value="1"/>
</dbReference>
<dbReference type="EMBL" id="HACG01049171">
    <property type="protein sequence ID" value="CEK96036.1"/>
    <property type="molecule type" value="Transcribed_RNA"/>
</dbReference>
<evidence type="ECO:0000259" key="4">
    <source>
        <dbReference type="PROSITE" id="PS51253"/>
    </source>
</evidence>
<dbReference type="SUPFAM" id="SSF46689">
    <property type="entry name" value="Homeodomain-like"/>
    <property type="match status" value="2"/>
</dbReference>
<dbReference type="Pfam" id="PF03184">
    <property type="entry name" value="DDE_1"/>
    <property type="match status" value="1"/>
</dbReference>
<evidence type="ECO:0000256" key="1">
    <source>
        <dbReference type="ARBA" id="ARBA00010881"/>
    </source>
</evidence>
<evidence type="ECO:0000313" key="5">
    <source>
        <dbReference type="EMBL" id="CEK96033.1"/>
    </source>
</evidence>
<evidence type="ECO:0000313" key="6">
    <source>
        <dbReference type="EMBL" id="CEK96034.1"/>
    </source>
</evidence>
<dbReference type="InterPro" id="IPR050863">
    <property type="entry name" value="CenT-Element_Derived"/>
</dbReference>
<feature type="region of interest" description="Disordered" evidence="3">
    <location>
        <begin position="449"/>
        <end position="471"/>
    </location>
</feature>
<dbReference type="InterPro" id="IPR036397">
    <property type="entry name" value="RNaseH_sf"/>
</dbReference>
<keyword evidence="2" id="KW-0238">DNA-binding</keyword>
<feature type="compositionally biased region" description="Acidic residues" evidence="3">
    <location>
        <begin position="456"/>
        <end position="467"/>
    </location>
</feature>
<dbReference type="Gene3D" id="1.10.10.60">
    <property type="entry name" value="Homeodomain-like"/>
    <property type="match status" value="1"/>
</dbReference>
<protein>
    <recommendedName>
        <fullName evidence="4">HTH CENPB-type domain-containing protein</fullName>
    </recommendedName>
</protein>
<feature type="domain" description="HTH CENPB-type" evidence="4">
    <location>
        <begin position="66"/>
        <end position="137"/>
    </location>
</feature>
<dbReference type="GO" id="GO:0005634">
    <property type="term" value="C:nucleus"/>
    <property type="evidence" value="ECO:0007669"/>
    <property type="project" value="TreeGrafter"/>
</dbReference>
<dbReference type="EMBL" id="HACG01049169">
    <property type="protein sequence ID" value="CEK96034.1"/>
    <property type="molecule type" value="Transcribed_RNA"/>
</dbReference>
<sequence length="498" mass="56644">MSGGVKRKLENQSIEKKYEIILQLEKGTKPADLSRQHGIPANTISGWKKKADVIKQMYEKSVFDPARKKLRVAEHKDVDDAVFQWFTNTRATNLPVNGPLLMEKADILAAKLGHPDFKASQGWLDRFKKRHNIVFKAICGESAAVQQEQVDSWLKTQMRTILDTYETRNIFNADETGVFWKCLPDKTMAFRGEACHGGKKSKDRLTVLVAANMDGSQKLPLYVIGKSKNPRCFKQTKVLQCDYDGQPSAWITGDLFSAWVKKWDRKFQAEKRKVALIVDNCRAHPDVPGLKAIKIFYLPPNTTSKLQPMDQGIIQVLKVYYRKMMRQYLLHDEKKAQYTPSLLDAMNFLRSAWNDVKKETISNCWMHCVIQDISDDEFQAQFRAAAEELAEVAEKSSLTDAILEEEAQELAITVQEFRDYIEIDKDVVTDGVITDEDIVSSVQSALASTSACGNDKEDEEDADEDLEPIPSAGEVVEMLQKIRRYGSFVGDETFRQHK</sequence>
<dbReference type="InterPro" id="IPR036388">
    <property type="entry name" value="WH-like_DNA-bd_sf"/>
</dbReference>
<reference evidence="5" key="1">
    <citation type="submission" date="2014-12" db="EMBL/GenBank/DDBJ databases">
        <title>Insight into the proteome of Arion vulgaris.</title>
        <authorList>
            <person name="Aradska J."/>
            <person name="Bulat T."/>
            <person name="Smidak R."/>
            <person name="Sarate P."/>
            <person name="Gangsoo J."/>
            <person name="Sialana F."/>
            <person name="Bilban M."/>
            <person name="Lubec G."/>
        </authorList>
    </citation>
    <scope>NUCLEOTIDE SEQUENCE</scope>
    <source>
        <tissue evidence="5">Skin</tissue>
    </source>
</reference>
<dbReference type="GO" id="GO:0003677">
    <property type="term" value="F:DNA binding"/>
    <property type="evidence" value="ECO:0007669"/>
    <property type="project" value="UniProtKB-KW"/>
</dbReference>
<gene>
    <name evidence="5" type="primary">ORF210047</name>
    <name evidence="6" type="synonym">ORF210051</name>
    <name evidence="7" type="synonym">ORF210056</name>
    <name evidence="8" type="synonym">ORF210060</name>
</gene>
<dbReference type="EMBL" id="HACG01049170">
    <property type="protein sequence ID" value="CEK96035.1"/>
    <property type="molecule type" value="Transcribed_RNA"/>
</dbReference>
<dbReference type="EMBL" id="HACG01049168">
    <property type="protein sequence ID" value="CEK96033.1"/>
    <property type="molecule type" value="Transcribed_RNA"/>
</dbReference>
<dbReference type="PROSITE" id="PS51253">
    <property type="entry name" value="HTH_CENPB"/>
    <property type="match status" value="1"/>
</dbReference>
<name>A0A0B7BST1_9EUPU</name>